<proteinExistence type="predicted"/>
<dbReference type="EMBL" id="CADCVS010000451">
    <property type="protein sequence ID" value="CAA9527050.1"/>
    <property type="molecule type" value="Genomic_DNA"/>
</dbReference>
<accession>A0A6J4TNB4</accession>
<feature type="non-terminal residue" evidence="1">
    <location>
        <position position="20"/>
    </location>
</feature>
<organism evidence="1">
    <name type="scientific">uncultured Solirubrobacteraceae bacterium</name>
    <dbReference type="NCBI Taxonomy" id="1162706"/>
    <lineage>
        <taxon>Bacteria</taxon>
        <taxon>Bacillati</taxon>
        <taxon>Actinomycetota</taxon>
        <taxon>Thermoleophilia</taxon>
        <taxon>Solirubrobacterales</taxon>
        <taxon>Solirubrobacteraceae</taxon>
        <taxon>environmental samples</taxon>
    </lineage>
</organism>
<sequence>MSGHDDLRIDVAGYVLGTLD</sequence>
<gene>
    <name evidence="1" type="ORF">AVDCRST_MAG30-3457</name>
</gene>
<reference evidence="1" key="1">
    <citation type="submission" date="2020-02" db="EMBL/GenBank/DDBJ databases">
        <authorList>
            <person name="Meier V. D."/>
        </authorList>
    </citation>
    <scope>NUCLEOTIDE SEQUENCE</scope>
    <source>
        <strain evidence="1">AVDCRST_MAG30</strain>
    </source>
</reference>
<protein>
    <submittedName>
        <fullName evidence="1">Uncharacterized protein</fullName>
    </submittedName>
</protein>
<name>A0A6J4TNB4_9ACTN</name>
<dbReference type="AlphaFoldDB" id="A0A6J4TNB4"/>
<evidence type="ECO:0000313" key="1">
    <source>
        <dbReference type="EMBL" id="CAA9527050.1"/>
    </source>
</evidence>